<protein>
    <submittedName>
        <fullName evidence="2">Jg4273 protein</fullName>
    </submittedName>
</protein>
<evidence type="ECO:0000256" key="1">
    <source>
        <dbReference type="SAM" id="SignalP"/>
    </source>
</evidence>
<evidence type="ECO:0000313" key="2">
    <source>
        <dbReference type="EMBL" id="CAH2216212.1"/>
    </source>
</evidence>
<comment type="caution">
    <text evidence="2">The sequence shown here is derived from an EMBL/GenBank/DDBJ whole genome shotgun (WGS) entry which is preliminary data.</text>
</comment>
<proteinExistence type="predicted"/>
<dbReference type="AlphaFoldDB" id="A0A8S4QTP9"/>
<dbReference type="Proteomes" id="UP000838756">
    <property type="component" value="Unassembled WGS sequence"/>
</dbReference>
<keyword evidence="1" id="KW-0732">Signal</keyword>
<evidence type="ECO:0000313" key="3">
    <source>
        <dbReference type="Proteomes" id="UP000838756"/>
    </source>
</evidence>
<sequence>MFLVPGCLALLLGAAAWAGAEAAGPLGPSERPEAYFNGSTYIRLAQPFSLKQLVGLSFRTCVGGELFSQRFEGYTLYVTALYEQVVVSWARPGQAARDVALGKATLDNRW</sequence>
<keyword evidence="3" id="KW-1185">Reference proteome</keyword>
<dbReference type="OrthoDB" id="283575at2759"/>
<reference evidence="2" key="1">
    <citation type="submission" date="2022-03" db="EMBL/GenBank/DDBJ databases">
        <authorList>
            <person name="Lindestad O."/>
        </authorList>
    </citation>
    <scope>NUCLEOTIDE SEQUENCE</scope>
</reference>
<accession>A0A8S4QTP9</accession>
<feature type="chain" id="PRO_5035911525" evidence="1">
    <location>
        <begin position="23"/>
        <end position="110"/>
    </location>
</feature>
<organism evidence="2 3">
    <name type="scientific">Pararge aegeria aegeria</name>
    <dbReference type="NCBI Taxonomy" id="348720"/>
    <lineage>
        <taxon>Eukaryota</taxon>
        <taxon>Metazoa</taxon>
        <taxon>Ecdysozoa</taxon>
        <taxon>Arthropoda</taxon>
        <taxon>Hexapoda</taxon>
        <taxon>Insecta</taxon>
        <taxon>Pterygota</taxon>
        <taxon>Neoptera</taxon>
        <taxon>Endopterygota</taxon>
        <taxon>Lepidoptera</taxon>
        <taxon>Glossata</taxon>
        <taxon>Ditrysia</taxon>
        <taxon>Papilionoidea</taxon>
        <taxon>Nymphalidae</taxon>
        <taxon>Satyrinae</taxon>
        <taxon>Satyrini</taxon>
        <taxon>Parargina</taxon>
        <taxon>Pararge</taxon>
    </lineage>
</organism>
<gene>
    <name evidence="2" type="primary">jg4273</name>
    <name evidence="2" type="ORF">PAEG_LOCUS4270</name>
</gene>
<name>A0A8S4QTP9_9NEOP</name>
<feature type="signal peptide" evidence="1">
    <location>
        <begin position="1"/>
        <end position="22"/>
    </location>
</feature>
<dbReference type="EMBL" id="CAKXAJ010014450">
    <property type="protein sequence ID" value="CAH2216212.1"/>
    <property type="molecule type" value="Genomic_DNA"/>
</dbReference>
<feature type="non-terminal residue" evidence="2">
    <location>
        <position position="1"/>
    </location>
</feature>